<protein>
    <submittedName>
        <fullName evidence="1">Serine protease DegQ</fullName>
    </submittedName>
</protein>
<keyword evidence="1" id="KW-0645">Protease</keyword>
<evidence type="ECO:0000313" key="2">
    <source>
        <dbReference type="Proteomes" id="UP000295493"/>
    </source>
</evidence>
<dbReference type="PANTHER" id="PTHR22939">
    <property type="entry name" value="SERINE PROTEASE FAMILY S1C HTRA-RELATED"/>
    <property type="match status" value="1"/>
</dbReference>
<dbReference type="GO" id="GO:0004252">
    <property type="term" value="F:serine-type endopeptidase activity"/>
    <property type="evidence" value="ECO:0007669"/>
    <property type="project" value="InterPro"/>
</dbReference>
<name>A0A4R6FVI2_9SPHN</name>
<accession>A0A4R6FVI2</accession>
<organism evidence="1 2">
    <name type="scientific">Stakelama pacifica</name>
    <dbReference type="NCBI Taxonomy" id="517720"/>
    <lineage>
        <taxon>Bacteria</taxon>
        <taxon>Pseudomonadati</taxon>
        <taxon>Pseudomonadota</taxon>
        <taxon>Alphaproteobacteria</taxon>
        <taxon>Sphingomonadales</taxon>
        <taxon>Sphingomonadaceae</taxon>
        <taxon>Stakelama</taxon>
    </lineage>
</organism>
<dbReference type="SUPFAM" id="SSF50494">
    <property type="entry name" value="Trypsin-like serine proteases"/>
    <property type="match status" value="1"/>
</dbReference>
<dbReference type="PRINTS" id="PR00834">
    <property type="entry name" value="PROTEASES2C"/>
</dbReference>
<dbReference type="GO" id="GO:0006515">
    <property type="term" value="P:protein quality control for misfolded or incompletely synthesized proteins"/>
    <property type="evidence" value="ECO:0007669"/>
    <property type="project" value="TreeGrafter"/>
</dbReference>
<dbReference type="AlphaFoldDB" id="A0A4R6FVI2"/>
<dbReference type="RefSeq" id="WP_229668076.1">
    <property type="nucleotide sequence ID" value="NZ_BMLU01000002.1"/>
</dbReference>
<dbReference type="InterPro" id="IPR001940">
    <property type="entry name" value="Peptidase_S1C"/>
</dbReference>
<keyword evidence="1" id="KW-0378">Hydrolase</keyword>
<proteinExistence type="predicted"/>
<dbReference type="Pfam" id="PF13365">
    <property type="entry name" value="Trypsin_2"/>
    <property type="match status" value="1"/>
</dbReference>
<sequence>MSPRDLGPHPPRGWLALLVAIGLASGVAGGAGVVWLNSDRGTITAPENTRVSVDAVPLNRLTVAPLVERVAPAVVNIAVLQASPYAQNPLLRDPYYRFFLGVPDEALAPRISAGSGFVVDAARGLVVTNHHVVENARAIAVGIGDRQVEAEFLGSDPRTDIAVLRIAARGLKQLPLGDSNRTQVGDYVVAIGNPFEVGQTVTAGIVSGLRGSPDGGVRYIQTDAPINPGNSGGPLINMRGEAVGVNSAIIGPNGGNVGIGLAVPSRAARQVVEQISGVRLPSGSGS</sequence>
<dbReference type="GO" id="GO:0042597">
    <property type="term" value="C:periplasmic space"/>
    <property type="evidence" value="ECO:0007669"/>
    <property type="project" value="TreeGrafter"/>
</dbReference>
<reference evidence="1 2" key="1">
    <citation type="submission" date="2019-03" db="EMBL/GenBank/DDBJ databases">
        <title>Genomic Encyclopedia of Type Strains, Phase IV (KMG-IV): sequencing the most valuable type-strain genomes for metagenomic binning, comparative biology and taxonomic classification.</title>
        <authorList>
            <person name="Goeker M."/>
        </authorList>
    </citation>
    <scope>NUCLEOTIDE SEQUENCE [LARGE SCALE GENOMIC DNA]</scope>
    <source>
        <strain evidence="1 2">DSM 25059</strain>
    </source>
</reference>
<dbReference type="Proteomes" id="UP000295493">
    <property type="component" value="Unassembled WGS sequence"/>
</dbReference>
<dbReference type="Gene3D" id="2.40.10.120">
    <property type="match status" value="1"/>
</dbReference>
<dbReference type="EMBL" id="SNWD01000002">
    <property type="protein sequence ID" value="TDN85832.1"/>
    <property type="molecule type" value="Genomic_DNA"/>
</dbReference>
<comment type="caution">
    <text evidence="1">The sequence shown here is derived from an EMBL/GenBank/DDBJ whole genome shotgun (WGS) entry which is preliminary data.</text>
</comment>
<gene>
    <name evidence="1" type="ORF">EV664_102543</name>
</gene>
<keyword evidence="2" id="KW-1185">Reference proteome</keyword>
<dbReference type="InterPro" id="IPR009003">
    <property type="entry name" value="Peptidase_S1_PA"/>
</dbReference>
<evidence type="ECO:0000313" key="1">
    <source>
        <dbReference type="EMBL" id="TDN85832.1"/>
    </source>
</evidence>
<dbReference type="PANTHER" id="PTHR22939:SF129">
    <property type="entry name" value="SERINE PROTEASE HTRA2, MITOCHONDRIAL"/>
    <property type="match status" value="1"/>
</dbReference>